<dbReference type="EMBL" id="NCVQ01000006">
    <property type="protein sequence ID" value="PWZ21250.1"/>
    <property type="molecule type" value="Genomic_DNA"/>
</dbReference>
<organism evidence="1 2">
    <name type="scientific">Zea mays</name>
    <name type="common">Maize</name>
    <dbReference type="NCBI Taxonomy" id="4577"/>
    <lineage>
        <taxon>Eukaryota</taxon>
        <taxon>Viridiplantae</taxon>
        <taxon>Streptophyta</taxon>
        <taxon>Embryophyta</taxon>
        <taxon>Tracheophyta</taxon>
        <taxon>Spermatophyta</taxon>
        <taxon>Magnoliopsida</taxon>
        <taxon>Liliopsida</taxon>
        <taxon>Poales</taxon>
        <taxon>Poaceae</taxon>
        <taxon>PACMAD clade</taxon>
        <taxon>Panicoideae</taxon>
        <taxon>Andropogonodae</taxon>
        <taxon>Andropogoneae</taxon>
        <taxon>Tripsacinae</taxon>
        <taxon>Zea</taxon>
    </lineage>
</organism>
<sequence>MNWDTMTVPSPWRIRASCGTMINHQRIEIIRAITSERYSHATGMASVRDQFYQVLLYELDAIRKAPWWTRIFSYGTGKPNLNGNVLTLVQPVNNEKDLQRLDQLPLVQNLKSFFTVLSKRPLSKLQYMSGLANVEAHECKTTKGMLFWRLTCNVLIKFRTWNQSSLMTYSQRYESTAYGPGKWKRLATFLRHVWLALF</sequence>
<accession>A0A3L6EK91</accession>
<dbReference type="AlphaFoldDB" id="A0A3L6EK91"/>
<gene>
    <name evidence="1" type="ORF">Zm00014a_014960</name>
</gene>
<proteinExistence type="predicted"/>
<evidence type="ECO:0000313" key="2">
    <source>
        <dbReference type="Proteomes" id="UP000251960"/>
    </source>
</evidence>
<dbReference type="Proteomes" id="UP000251960">
    <property type="component" value="Chromosome 5"/>
</dbReference>
<comment type="caution">
    <text evidence="1">The sequence shown here is derived from an EMBL/GenBank/DDBJ whole genome shotgun (WGS) entry which is preliminary data.</text>
</comment>
<evidence type="ECO:0000313" key="1">
    <source>
        <dbReference type="EMBL" id="PWZ21250.1"/>
    </source>
</evidence>
<protein>
    <submittedName>
        <fullName evidence="1">Uncharacterized protein</fullName>
    </submittedName>
</protein>
<name>A0A3L6EK91_MAIZE</name>
<reference evidence="1 2" key="1">
    <citation type="journal article" date="2018" name="Nat. Genet.">
        <title>Extensive intraspecific gene order and gene structural variations between Mo17 and other maize genomes.</title>
        <authorList>
            <person name="Sun S."/>
            <person name="Zhou Y."/>
            <person name="Chen J."/>
            <person name="Shi J."/>
            <person name="Zhao H."/>
            <person name="Zhao H."/>
            <person name="Song W."/>
            <person name="Zhang M."/>
            <person name="Cui Y."/>
            <person name="Dong X."/>
            <person name="Liu H."/>
            <person name="Ma X."/>
            <person name="Jiao Y."/>
            <person name="Wang B."/>
            <person name="Wei X."/>
            <person name="Stein J.C."/>
            <person name="Glaubitz J.C."/>
            <person name="Lu F."/>
            <person name="Yu G."/>
            <person name="Liang C."/>
            <person name="Fengler K."/>
            <person name="Li B."/>
            <person name="Rafalski A."/>
            <person name="Schnable P.S."/>
            <person name="Ware D.H."/>
            <person name="Buckler E.S."/>
            <person name="Lai J."/>
        </authorList>
    </citation>
    <scope>NUCLEOTIDE SEQUENCE [LARGE SCALE GENOMIC DNA]</scope>
    <source>
        <strain evidence="2">cv. Missouri 17</strain>
        <tissue evidence="1">Seedling</tissue>
    </source>
</reference>